<dbReference type="EMBL" id="JAARSH010000016">
    <property type="protein sequence ID" value="MBC1617926.1"/>
    <property type="molecule type" value="Genomic_DNA"/>
</dbReference>
<dbReference type="AlphaFoldDB" id="A0A841YTJ4"/>
<dbReference type="Gene3D" id="3.40.50.300">
    <property type="entry name" value="P-loop containing nucleotide triphosphate hydrolases"/>
    <property type="match status" value="2"/>
</dbReference>
<dbReference type="Proteomes" id="UP000574104">
    <property type="component" value="Unassembled WGS sequence"/>
</dbReference>
<evidence type="ECO:0000313" key="3">
    <source>
        <dbReference type="EMBL" id="MBC1617926.1"/>
    </source>
</evidence>
<dbReference type="RefSeq" id="WP_185406834.1">
    <property type="nucleotide sequence ID" value="NZ_JAARPT010000013.1"/>
</dbReference>
<gene>
    <name evidence="2" type="ORF">HB836_16110</name>
    <name evidence="3" type="ORF">HB904_17245</name>
</gene>
<feature type="region of interest" description="Disordered" evidence="1">
    <location>
        <begin position="1"/>
        <end position="20"/>
    </location>
</feature>
<accession>A0A841YTJ4</accession>
<name>A0A841YTJ4_9LIST</name>
<dbReference type="InterPro" id="IPR051162">
    <property type="entry name" value="T4SS_component"/>
</dbReference>
<dbReference type="SUPFAM" id="SSF52540">
    <property type="entry name" value="P-loop containing nucleoside triphosphate hydrolases"/>
    <property type="match status" value="1"/>
</dbReference>
<dbReference type="EMBL" id="JAARPT010000013">
    <property type="protein sequence ID" value="MBC1403118.1"/>
    <property type="molecule type" value="Genomic_DNA"/>
</dbReference>
<evidence type="ECO:0000256" key="1">
    <source>
        <dbReference type="SAM" id="MobiDB-lite"/>
    </source>
</evidence>
<comment type="caution">
    <text evidence="2">The sequence shown here is derived from an EMBL/GenBank/DDBJ whole genome shotgun (WGS) entry which is preliminary data.</text>
</comment>
<evidence type="ECO:0000313" key="4">
    <source>
        <dbReference type="Proteomes" id="UP000544413"/>
    </source>
</evidence>
<evidence type="ECO:0000313" key="5">
    <source>
        <dbReference type="Proteomes" id="UP000574104"/>
    </source>
</evidence>
<evidence type="ECO:0000313" key="2">
    <source>
        <dbReference type="EMBL" id="MBC1403118.1"/>
    </source>
</evidence>
<dbReference type="PANTHER" id="PTHR30121">
    <property type="entry name" value="UNCHARACTERIZED PROTEIN YJGR-RELATED"/>
    <property type="match status" value="1"/>
</dbReference>
<sequence>MKFDAVQAKEAQKEPPKRNRAMRKRYNKLSDRMVVKGLTSDGYPKIEYGGQKGVFDIVRVRKFDIWMLDDDEFANITDNYWYYMKEYPYPVKEVFMNFPEDNKEQQEYYIHKIKASTNAVQTKLLHMELEKLRAIESDYRKRDTYYFLFAPNARELDKRIGMLQDKYKTLLDIQRQSLDMKARIMATMVNSDAPHRSVESEIDFLEMIQPQGNISFKDEFYIRKGNEYQACLHVYGYPNLYLGFWMDSLTNYENTIATIDYMTDTDKDFKEILKKTTTEYRSRRDNSTNQTTYDINHEEFEASRDLALKVNGSGETIKLCHTRIFISAITVSDLEKQTEEIRKAIRSEGFESMIFLDENEEEWLSMFMGYDLQEKLPSFHKGNEIPAEAMGLGFAHNQTSLKDPTASYWGYTRTYGTVYWDLFHKSDLRLYYNVFVCGDMGSGKSTALKKMLADNGMKGNYIRGFDKAGEFVGVVADQGGQTIQLNGESGILNLFQVYPNATKQLADKTIVIDEEASFAQHVKKLKMTYQLKQKDATESELDVISEMVYHFYRAQGLWGGGQQMITQHAEERYPILEQWVVFLKQEAEQEVEEDLRAIKRKLHRSFDSMLRTYGNIFNGYSTIKDFTNEKIIFYATGGLESLDEYVFDIQIYNATTQIWATMTQVGREEMNAYYSGKKHWFDLTRFLVLMDECHNYLNIEKAFTAKFFVTMLSEARKFLAGVVFATQRLERMFPKADNVQSEEMVLAANQLSQIVGLCQYKMIFRQDISSMDLLRRVFQNQLTQSEYAAIPNFKGKGDCILSIAGDQNLNMHIQITDEEEALYAGGV</sequence>
<reference evidence="4 5" key="1">
    <citation type="submission" date="2020-03" db="EMBL/GenBank/DDBJ databases">
        <title>Soil Listeria distribution.</title>
        <authorList>
            <person name="Liao J."/>
            <person name="Wiedmann M."/>
        </authorList>
    </citation>
    <scope>NUCLEOTIDE SEQUENCE [LARGE SCALE GENOMIC DNA]</scope>
    <source>
        <strain evidence="3 5">FSL L7-1299</strain>
        <strain evidence="2 4">FSL L7-1658</strain>
    </source>
</reference>
<dbReference type="PANTHER" id="PTHR30121:SF6">
    <property type="entry name" value="SLR6007 PROTEIN"/>
    <property type="match status" value="1"/>
</dbReference>
<protein>
    <submittedName>
        <fullName evidence="2">TraE, Type IV secretion system protein</fullName>
    </submittedName>
</protein>
<organism evidence="2 4">
    <name type="scientific">Listeria booriae</name>
    <dbReference type="NCBI Taxonomy" id="1552123"/>
    <lineage>
        <taxon>Bacteria</taxon>
        <taxon>Bacillati</taxon>
        <taxon>Bacillota</taxon>
        <taxon>Bacilli</taxon>
        <taxon>Bacillales</taxon>
        <taxon>Listeriaceae</taxon>
        <taxon>Listeria</taxon>
    </lineage>
</organism>
<proteinExistence type="predicted"/>
<dbReference type="InterPro" id="IPR027417">
    <property type="entry name" value="P-loop_NTPase"/>
</dbReference>
<dbReference type="Proteomes" id="UP000544413">
    <property type="component" value="Unassembled WGS sequence"/>
</dbReference>